<dbReference type="Gene3D" id="2.30.180.10">
    <property type="entry name" value="FAS1 domain"/>
    <property type="match status" value="2"/>
</dbReference>
<dbReference type="Pfam" id="PF02469">
    <property type="entry name" value="Fasciclin"/>
    <property type="match status" value="2"/>
</dbReference>
<dbReference type="EMBL" id="MAAX01000077">
    <property type="protein sequence ID" value="OUS17634.1"/>
    <property type="molecule type" value="Genomic_DNA"/>
</dbReference>
<feature type="signal peptide" evidence="1">
    <location>
        <begin position="1"/>
        <end position="24"/>
    </location>
</feature>
<dbReference type="InterPro" id="IPR036378">
    <property type="entry name" value="FAS1_dom_sf"/>
</dbReference>
<dbReference type="InterPro" id="IPR050904">
    <property type="entry name" value="Adhesion/Biosynth-related"/>
</dbReference>
<keyword evidence="1" id="KW-0732">Signal</keyword>
<evidence type="ECO:0000256" key="1">
    <source>
        <dbReference type="SAM" id="SignalP"/>
    </source>
</evidence>
<dbReference type="SMART" id="SM00554">
    <property type="entry name" value="FAS1"/>
    <property type="match status" value="2"/>
</dbReference>
<name>A0A1Z8B4X3_9FLAO</name>
<proteinExistence type="predicted"/>
<dbReference type="AlphaFoldDB" id="A0A1Z8B4X3"/>
<feature type="domain" description="FAS1" evidence="2">
    <location>
        <begin position="34"/>
        <end position="171"/>
    </location>
</feature>
<dbReference type="RefSeq" id="WP_303686268.1">
    <property type="nucleotide sequence ID" value="NZ_CAJXYO010000110.1"/>
</dbReference>
<dbReference type="PROSITE" id="PS51257">
    <property type="entry name" value="PROKAR_LIPOPROTEIN"/>
    <property type="match status" value="1"/>
</dbReference>
<dbReference type="SUPFAM" id="SSF82153">
    <property type="entry name" value="FAS1 domain"/>
    <property type="match status" value="2"/>
</dbReference>
<protein>
    <recommendedName>
        <fullName evidence="2">FAS1 domain-containing protein</fullName>
    </recommendedName>
</protein>
<dbReference type="PROSITE" id="PS50213">
    <property type="entry name" value="FAS1"/>
    <property type="match status" value="2"/>
</dbReference>
<evidence type="ECO:0000313" key="4">
    <source>
        <dbReference type="Proteomes" id="UP000196102"/>
    </source>
</evidence>
<gene>
    <name evidence="3" type="ORF">A9Q93_04860</name>
</gene>
<dbReference type="PANTHER" id="PTHR10900">
    <property type="entry name" value="PERIOSTIN-RELATED"/>
    <property type="match status" value="1"/>
</dbReference>
<reference evidence="4" key="1">
    <citation type="journal article" date="2017" name="Proc. Natl. Acad. Sci. U.S.A.">
        <title>Simulation of Deepwater Horizon oil plume reveals substrate specialization within a complex community of hydrocarbon-degraders.</title>
        <authorList>
            <person name="Hu P."/>
            <person name="Dubinsky E.A."/>
            <person name="Probst A.J."/>
            <person name="Wang J."/>
            <person name="Sieber C.M.K."/>
            <person name="Tom L.M."/>
            <person name="Gardinali P."/>
            <person name="Banfield J.F."/>
            <person name="Atlas R.M."/>
            <person name="Andersen G.L."/>
        </authorList>
    </citation>
    <scope>NUCLEOTIDE SEQUENCE [LARGE SCALE GENOMIC DNA]</scope>
</reference>
<sequence>MKILKKYSYTLLVLLLAVTSCEDADDNGNRIDPNNSAYDLTESNSDLSLFNEALLRTSLDATLDSQGIYTVFAPNNAAFMQFLTANGFADIATVPVDQLRTILLYHIIVSRLETDVITSGYIKTLGKDEEIESLDLFVDASSPIVLNGSATALQEDIFVDNGVVHIIDEVLALPTLTTLIDANPGFSNLSSGLSITGLDTTLSSQVGTVQAPFTVFAPDNEGFQALVDLDATDDLDTIQDILDLTNLADILLYHVLGNDRLRAGEISNGLSVNTIVGNPFIIDTSTGSIQFTDGAMTPVIISSTDVTAINGVLHTIDIVARPF</sequence>
<evidence type="ECO:0000259" key="2">
    <source>
        <dbReference type="PROSITE" id="PS50213"/>
    </source>
</evidence>
<evidence type="ECO:0000313" key="3">
    <source>
        <dbReference type="EMBL" id="OUS17634.1"/>
    </source>
</evidence>
<dbReference type="Proteomes" id="UP000196102">
    <property type="component" value="Unassembled WGS sequence"/>
</dbReference>
<feature type="chain" id="PRO_5012012466" description="FAS1 domain-containing protein" evidence="1">
    <location>
        <begin position="25"/>
        <end position="323"/>
    </location>
</feature>
<comment type="caution">
    <text evidence="3">The sequence shown here is derived from an EMBL/GenBank/DDBJ whole genome shotgun (WGS) entry which is preliminary data.</text>
</comment>
<feature type="domain" description="FAS1" evidence="2">
    <location>
        <begin position="173"/>
        <end position="320"/>
    </location>
</feature>
<dbReference type="PANTHER" id="PTHR10900:SF77">
    <property type="entry name" value="FI19380P1"/>
    <property type="match status" value="1"/>
</dbReference>
<dbReference type="InterPro" id="IPR000782">
    <property type="entry name" value="FAS1_domain"/>
</dbReference>
<organism evidence="3 4">
    <name type="scientific">Nonlabens dokdonensis</name>
    <dbReference type="NCBI Taxonomy" id="328515"/>
    <lineage>
        <taxon>Bacteria</taxon>
        <taxon>Pseudomonadati</taxon>
        <taxon>Bacteroidota</taxon>
        <taxon>Flavobacteriia</taxon>
        <taxon>Flavobacteriales</taxon>
        <taxon>Flavobacteriaceae</taxon>
        <taxon>Nonlabens</taxon>
    </lineage>
</organism>
<accession>A0A1Z8B4X3</accession>